<dbReference type="Gene3D" id="2.60.40.10">
    <property type="entry name" value="Immunoglobulins"/>
    <property type="match status" value="1"/>
</dbReference>
<evidence type="ECO:0000313" key="3">
    <source>
        <dbReference type="EMBL" id="GCB80917.1"/>
    </source>
</evidence>
<feature type="signal peptide" evidence="1">
    <location>
        <begin position="1"/>
        <end position="27"/>
    </location>
</feature>
<feature type="domain" description="Ig-like" evidence="2">
    <location>
        <begin position="56"/>
        <end position="123"/>
    </location>
</feature>
<dbReference type="PROSITE" id="PS50835">
    <property type="entry name" value="IG_LIKE"/>
    <property type="match status" value="1"/>
</dbReference>
<name>A0A401Q6F9_SCYTO</name>
<dbReference type="InterPro" id="IPR036179">
    <property type="entry name" value="Ig-like_dom_sf"/>
</dbReference>
<accession>A0A401Q6F9</accession>
<gene>
    <name evidence="3" type="ORF">scyTo_0022428</name>
</gene>
<dbReference type="AlphaFoldDB" id="A0A401Q6F9"/>
<dbReference type="InterPro" id="IPR013783">
    <property type="entry name" value="Ig-like_fold"/>
</dbReference>
<reference evidence="3 4" key="1">
    <citation type="journal article" date="2018" name="Nat. Ecol. Evol.">
        <title>Shark genomes provide insights into elasmobranch evolution and the origin of vertebrates.</title>
        <authorList>
            <person name="Hara Y"/>
            <person name="Yamaguchi K"/>
            <person name="Onimaru K"/>
            <person name="Kadota M"/>
            <person name="Koyanagi M"/>
            <person name="Keeley SD"/>
            <person name="Tatsumi K"/>
            <person name="Tanaka K"/>
            <person name="Motone F"/>
            <person name="Kageyama Y"/>
            <person name="Nozu R"/>
            <person name="Adachi N"/>
            <person name="Nishimura O"/>
            <person name="Nakagawa R"/>
            <person name="Tanegashima C"/>
            <person name="Kiyatake I"/>
            <person name="Matsumoto R"/>
            <person name="Murakumo K"/>
            <person name="Nishida K"/>
            <person name="Terakita A"/>
            <person name="Kuratani S"/>
            <person name="Sato K"/>
            <person name="Hyodo S Kuraku.S."/>
        </authorList>
    </citation>
    <scope>NUCLEOTIDE SEQUENCE [LARGE SCALE GENOMIC DNA]</scope>
</reference>
<evidence type="ECO:0000256" key="1">
    <source>
        <dbReference type="SAM" id="SignalP"/>
    </source>
</evidence>
<feature type="chain" id="PRO_5019414073" description="Ig-like domain-containing protein" evidence="1">
    <location>
        <begin position="28"/>
        <end position="146"/>
    </location>
</feature>
<protein>
    <recommendedName>
        <fullName evidence="2">Ig-like domain-containing protein</fullName>
    </recommendedName>
</protein>
<dbReference type="SUPFAM" id="SSF48726">
    <property type="entry name" value="Immunoglobulin"/>
    <property type="match status" value="1"/>
</dbReference>
<dbReference type="InterPro" id="IPR007110">
    <property type="entry name" value="Ig-like_dom"/>
</dbReference>
<dbReference type="OrthoDB" id="8439544at2759"/>
<evidence type="ECO:0000313" key="4">
    <source>
        <dbReference type="Proteomes" id="UP000288216"/>
    </source>
</evidence>
<sequence>MTFIQKCSLQINTVFLLTISGLLLTESSDDVENVYSELGKPIFLHVWDQSSNKYHEVKWMYNGNVAGRYKDGSFRVYGGYKDRLNIFPNGTLTLKISKTTDNGKYICEIYDKAGIRQSTKNFQLHLLGKFLSLLESSPKLWTKFTG</sequence>
<evidence type="ECO:0000259" key="2">
    <source>
        <dbReference type="PROSITE" id="PS50835"/>
    </source>
</evidence>
<dbReference type="EMBL" id="BFAA01022482">
    <property type="protein sequence ID" value="GCB80917.1"/>
    <property type="molecule type" value="Genomic_DNA"/>
</dbReference>
<comment type="caution">
    <text evidence="3">The sequence shown here is derived from an EMBL/GenBank/DDBJ whole genome shotgun (WGS) entry which is preliminary data.</text>
</comment>
<dbReference type="STRING" id="75743.A0A401Q6F9"/>
<dbReference type="Proteomes" id="UP000288216">
    <property type="component" value="Unassembled WGS sequence"/>
</dbReference>
<organism evidence="3 4">
    <name type="scientific">Scyliorhinus torazame</name>
    <name type="common">Cloudy catshark</name>
    <name type="synonym">Catulus torazame</name>
    <dbReference type="NCBI Taxonomy" id="75743"/>
    <lineage>
        <taxon>Eukaryota</taxon>
        <taxon>Metazoa</taxon>
        <taxon>Chordata</taxon>
        <taxon>Craniata</taxon>
        <taxon>Vertebrata</taxon>
        <taxon>Chondrichthyes</taxon>
        <taxon>Elasmobranchii</taxon>
        <taxon>Galeomorphii</taxon>
        <taxon>Galeoidea</taxon>
        <taxon>Carcharhiniformes</taxon>
        <taxon>Scyliorhinidae</taxon>
        <taxon>Scyliorhinus</taxon>
    </lineage>
</organism>
<proteinExistence type="predicted"/>
<keyword evidence="1" id="KW-0732">Signal</keyword>
<keyword evidence="4" id="KW-1185">Reference proteome</keyword>